<feature type="compositionally biased region" description="Basic residues" evidence="2">
    <location>
        <begin position="23"/>
        <end position="35"/>
    </location>
</feature>
<keyword evidence="3" id="KW-0689">Ribosomal protein</keyword>
<reference evidence="3" key="1">
    <citation type="submission" date="2015-10" db="EMBL/GenBank/DDBJ databases">
        <authorList>
            <person name="Gilbert D.G."/>
        </authorList>
    </citation>
    <scope>NUCLEOTIDE SEQUENCE</scope>
</reference>
<accession>A0A160U1A7</accession>
<protein>
    <submittedName>
        <fullName evidence="3">LSU ribosomal protein L21p</fullName>
    </submittedName>
</protein>
<proteinExistence type="predicted"/>
<dbReference type="Pfam" id="PF05597">
    <property type="entry name" value="Phasin"/>
    <property type="match status" value="1"/>
</dbReference>
<dbReference type="AlphaFoldDB" id="A0A160U1A7"/>
<dbReference type="GO" id="GO:0005840">
    <property type="term" value="C:ribosome"/>
    <property type="evidence" value="ECO:0007669"/>
    <property type="project" value="UniProtKB-KW"/>
</dbReference>
<feature type="region of interest" description="Disordered" evidence="2">
    <location>
        <begin position="214"/>
        <end position="244"/>
    </location>
</feature>
<keyword evidence="1" id="KW-0175">Coiled coil</keyword>
<keyword evidence="3" id="KW-0687">Ribonucleoprotein</keyword>
<dbReference type="Gene3D" id="1.10.150.20">
    <property type="entry name" value="5' to 3' exonuclease, C-terminal subdomain"/>
    <property type="match status" value="1"/>
</dbReference>
<dbReference type="InterPro" id="IPR008769">
    <property type="entry name" value="PhaF_PhaI"/>
</dbReference>
<evidence type="ECO:0000256" key="2">
    <source>
        <dbReference type="SAM" id="MobiDB-lite"/>
    </source>
</evidence>
<name>A0A160U1A7_9ZZZZ</name>
<sequence>MAKKNEKKAKAKSAKAASAKASKSTKKPAKAKKASKAPEPNTADMAHKIWLAGVGAYGKAYDKAIANTKTFNKQSTELFEDLVKRGEEIEHDVRARVQDNDVVQNASKNAAKYASVAREFQTQARDEFEARMERMRDLLGVKGLGKKGGKLAAKLDKLEDEVAETVSKARSKTKDRSNDLKQRISRLTEEIEAVATESGADLVKTSKKAAQRTSKAVQDAVAKPAEAKPKTSAKAKPVAKAKPASAASTKADDFTLMTGVGPALAAKLKAAGIKSFADIAALKAADIQALDAKIMARGRIARDEWVKQAKVLMK</sequence>
<organism evidence="3">
    <name type="scientific">hydrothermal vent metagenome</name>
    <dbReference type="NCBI Taxonomy" id="652676"/>
    <lineage>
        <taxon>unclassified sequences</taxon>
        <taxon>metagenomes</taxon>
        <taxon>ecological metagenomes</taxon>
    </lineage>
</organism>
<evidence type="ECO:0000313" key="3">
    <source>
        <dbReference type="EMBL" id="CUS57950.1"/>
    </source>
</evidence>
<feature type="region of interest" description="Disordered" evidence="2">
    <location>
        <begin position="1"/>
        <end position="43"/>
    </location>
</feature>
<gene>
    <name evidence="3" type="ORF">MGWOODY_Hyp435</name>
</gene>
<feature type="coiled-coil region" evidence="1">
    <location>
        <begin position="155"/>
        <end position="197"/>
    </location>
</feature>
<evidence type="ECO:0000256" key="1">
    <source>
        <dbReference type="SAM" id="Coils"/>
    </source>
</evidence>
<dbReference type="EMBL" id="CZQD01000053">
    <property type="protein sequence ID" value="CUS57950.1"/>
    <property type="molecule type" value="Genomic_DNA"/>
</dbReference>
<feature type="compositionally biased region" description="Basic residues" evidence="2">
    <location>
        <begin position="1"/>
        <end position="13"/>
    </location>
</feature>